<feature type="transmembrane region" description="Helical" evidence="1">
    <location>
        <begin position="54"/>
        <end position="75"/>
    </location>
</feature>
<proteinExistence type="predicted"/>
<evidence type="ECO:0000256" key="1">
    <source>
        <dbReference type="SAM" id="Phobius"/>
    </source>
</evidence>
<accession>A0A4Z0A7V0</accession>
<evidence type="ECO:0000313" key="3">
    <source>
        <dbReference type="Proteomes" id="UP000298061"/>
    </source>
</evidence>
<protein>
    <submittedName>
        <fullName evidence="2">Uncharacterized protein</fullName>
    </submittedName>
</protein>
<comment type="caution">
    <text evidence="2">The sequence shown here is derived from an EMBL/GenBank/DDBJ whole genome shotgun (WGS) entry which is preliminary data.</text>
</comment>
<organism evidence="2 3">
    <name type="scientific">Hericium alpestre</name>
    <dbReference type="NCBI Taxonomy" id="135208"/>
    <lineage>
        <taxon>Eukaryota</taxon>
        <taxon>Fungi</taxon>
        <taxon>Dikarya</taxon>
        <taxon>Basidiomycota</taxon>
        <taxon>Agaricomycotina</taxon>
        <taxon>Agaricomycetes</taxon>
        <taxon>Russulales</taxon>
        <taxon>Hericiaceae</taxon>
        <taxon>Hericium</taxon>
    </lineage>
</organism>
<keyword evidence="1" id="KW-1133">Transmembrane helix</keyword>
<keyword evidence="1" id="KW-0812">Transmembrane</keyword>
<sequence length="116" mass="13059">MDERIPGKPIVEIGLPGIFDPSIVVIVVAVLLAPITFLTIVLLSFFLVICIINLVINLFLIIIFLLVINLLQLFYLLSGTSLPSDFVFSGSFLALRVIHRHDDWDRARHYRGIADK</sequence>
<name>A0A4Z0A7V0_9AGAM</name>
<keyword evidence="3" id="KW-1185">Reference proteome</keyword>
<dbReference type="Proteomes" id="UP000298061">
    <property type="component" value="Unassembled WGS sequence"/>
</dbReference>
<feature type="transmembrane region" description="Helical" evidence="1">
    <location>
        <begin position="23"/>
        <end position="47"/>
    </location>
</feature>
<dbReference type="AlphaFoldDB" id="A0A4Z0A7V0"/>
<evidence type="ECO:0000313" key="2">
    <source>
        <dbReference type="EMBL" id="TFY82407.1"/>
    </source>
</evidence>
<gene>
    <name evidence="2" type="ORF">EWM64_g1596</name>
</gene>
<keyword evidence="1" id="KW-0472">Membrane</keyword>
<dbReference type="EMBL" id="SFCI01000111">
    <property type="protein sequence ID" value="TFY82407.1"/>
    <property type="molecule type" value="Genomic_DNA"/>
</dbReference>
<reference evidence="2 3" key="1">
    <citation type="submission" date="2019-02" db="EMBL/GenBank/DDBJ databases">
        <title>Genome sequencing of the rare red list fungi Hericium alpestre (H. flagellum).</title>
        <authorList>
            <person name="Buettner E."/>
            <person name="Kellner H."/>
        </authorList>
    </citation>
    <scope>NUCLEOTIDE SEQUENCE [LARGE SCALE GENOMIC DNA]</scope>
    <source>
        <strain evidence="2 3">DSM 108284</strain>
    </source>
</reference>